<dbReference type="AlphaFoldDB" id="X8JUV6"/>
<gene>
    <name evidence="2" type="ORF">RSOL_533240</name>
</gene>
<dbReference type="EMBL" id="JATN01000242">
    <property type="protein sequence ID" value="EUC67562.1"/>
    <property type="molecule type" value="Genomic_DNA"/>
</dbReference>
<dbReference type="OrthoDB" id="10446501at2759"/>
<dbReference type="Proteomes" id="UP000030108">
    <property type="component" value="Unassembled WGS sequence"/>
</dbReference>
<feature type="region of interest" description="Disordered" evidence="1">
    <location>
        <begin position="1"/>
        <end position="21"/>
    </location>
</feature>
<evidence type="ECO:0000313" key="3">
    <source>
        <dbReference type="Proteomes" id="UP000030108"/>
    </source>
</evidence>
<evidence type="ECO:0000313" key="2">
    <source>
        <dbReference type="EMBL" id="EUC67562.1"/>
    </source>
</evidence>
<comment type="caution">
    <text evidence="2">The sequence shown here is derived from an EMBL/GenBank/DDBJ whole genome shotgun (WGS) entry which is preliminary data.</text>
</comment>
<name>X8JUV6_9AGAM</name>
<sequence>MSDQSELEDGPIPSSKNNRQHTAMLRELKKKVLHGKVEITELPEGITPHMLFNSSPSADSSHTLPIDQRVDSVQEALVANGLTITQFIRSTCASEAMSQRLTRDPTYRPTVELMMDIANARAWAKEAATKMLLNEAKNMQSNGALFTAEQRVKNAGSFESGTAATIVEFGPPDGKGVEAIDEALDLEKYLEAVQNAPDIKLEDLILTPDDEEHLRKEFMFEAIKILSEQAGSNFKRFKKCKSDS</sequence>
<reference evidence="3" key="1">
    <citation type="journal article" date="2014" name="Genome Announc.">
        <title>Draft genome sequence of the plant-pathogenic soil fungus Rhizoctonia solani anastomosis group 3 strain Rhs1AP.</title>
        <authorList>
            <person name="Cubeta M.A."/>
            <person name="Thomas E."/>
            <person name="Dean R.A."/>
            <person name="Jabaji S."/>
            <person name="Neate S.M."/>
            <person name="Tavantzis S."/>
            <person name="Toda T."/>
            <person name="Vilgalys R."/>
            <person name="Bharathan N."/>
            <person name="Fedorova-Abrams N."/>
            <person name="Pakala S.B."/>
            <person name="Pakala S.M."/>
            <person name="Zafar N."/>
            <person name="Joardar V."/>
            <person name="Losada L."/>
            <person name="Nierman W.C."/>
        </authorList>
    </citation>
    <scope>NUCLEOTIDE SEQUENCE [LARGE SCALE GENOMIC DNA]</scope>
    <source>
        <strain evidence="3">AG-3</strain>
    </source>
</reference>
<accession>X8JUV6</accession>
<proteinExistence type="predicted"/>
<protein>
    <submittedName>
        <fullName evidence="2">Uncharacterized protein</fullName>
    </submittedName>
</protein>
<feature type="non-terminal residue" evidence="2">
    <location>
        <position position="244"/>
    </location>
</feature>
<evidence type="ECO:0000256" key="1">
    <source>
        <dbReference type="SAM" id="MobiDB-lite"/>
    </source>
</evidence>
<organism evidence="2 3">
    <name type="scientific">Rhizoctonia solani AG-3 Rhs1AP</name>
    <dbReference type="NCBI Taxonomy" id="1086054"/>
    <lineage>
        <taxon>Eukaryota</taxon>
        <taxon>Fungi</taxon>
        <taxon>Dikarya</taxon>
        <taxon>Basidiomycota</taxon>
        <taxon>Agaricomycotina</taxon>
        <taxon>Agaricomycetes</taxon>
        <taxon>Cantharellales</taxon>
        <taxon>Ceratobasidiaceae</taxon>
        <taxon>Rhizoctonia</taxon>
    </lineage>
</organism>